<evidence type="ECO:0000313" key="7">
    <source>
        <dbReference type="EMBL" id="MBS2097703.1"/>
    </source>
</evidence>
<keyword evidence="3 6" id="KW-0489">Methyltransferase</keyword>
<dbReference type="RefSeq" id="WP_212214440.1">
    <property type="nucleotide sequence ID" value="NZ_JAGUCO010000002.1"/>
</dbReference>
<evidence type="ECO:0000256" key="6">
    <source>
        <dbReference type="HAMAP-Rule" id="MF_00735"/>
    </source>
</evidence>
<comment type="subcellular location">
    <subcellularLocation>
        <location evidence="6">Cytoplasm</location>
    </subcellularLocation>
</comment>
<accession>A0ABS5JS89</accession>
<sequence length="279" mass="31566">MEYTKVAVTVTPSNEIANDLLMAQMGELGFESFSETDYGFDAYIPTKDFNSSLLKSIEIPFEDTKLAFTNEVMPDVNWNEEWEKNYFQPIIIDDKCIVRRPFDKVEGSYKHEILIEPKMSFGTGHHSTTSQMLQFILETDIKGTKVLDMGCGTGILGMLCAKKKAASVVGIDIDEWAYNNAIENLALNNISNMTIEMGGAEKIGERSFEIILANINRNILLEDIKKYQKSLVPGGKLILSGFYQEDLEIITQECQKHQLNYYSHKNDNNWVAAAYILAK</sequence>
<evidence type="ECO:0000256" key="4">
    <source>
        <dbReference type="ARBA" id="ARBA00022679"/>
    </source>
</evidence>
<evidence type="ECO:0000256" key="3">
    <source>
        <dbReference type="ARBA" id="ARBA00022603"/>
    </source>
</evidence>
<evidence type="ECO:0000256" key="1">
    <source>
        <dbReference type="ARBA" id="ARBA00009741"/>
    </source>
</evidence>
<dbReference type="CDD" id="cd02440">
    <property type="entry name" value="AdoMet_MTases"/>
    <property type="match status" value="1"/>
</dbReference>
<comment type="function">
    <text evidence="6">Methylates ribosomal protein L11.</text>
</comment>
<dbReference type="PANTHER" id="PTHR43648:SF1">
    <property type="entry name" value="ELECTRON TRANSFER FLAVOPROTEIN BETA SUBUNIT LYSINE METHYLTRANSFERASE"/>
    <property type="match status" value="1"/>
</dbReference>
<dbReference type="InterPro" id="IPR004498">
    <property type="entry name" value="Ribosomal_PrmA_MeTrfase"/>
</dbReference>
<dbReference type="EC" id="2.1.1.-" evidence="6"/>
<dbReference type="Gene3D" id="3.40.50.150">
    <property type="entry name" value="Vaccinia Virus protein VP39"/>
    <property type="match status" value="1"/>
</dbReference>
<dbReference type="PANTHER" id="PTHR43648">
    <property type="entry name" value="ELECTRON TRANSFER FLAVOPROTEIN BETA SUBUNIT LYSINE METHYLTRANSFERASE"/>
    <property type="match status" value="1"/>
</dbReference>
<organism evidence="7 8">
    <name type="scientific">Carboxylicivirga linearis</name>
    <dbReference type="NCBI Taxonomy" id="1628157"/>
    <lineage>
        <taxon>Bacteria</taxon>
        <taxon>Pseudomonadati</taxon>
        <taxon>Bacteroidota</taxon>
        <taxon>Bacteroidia</taxon>
        <taxon>Marinilabiliales</taxon>
        <taxon>Marinilabiliaceae</taxon>
        <taxon>Carboxylicivirga</taxon>
    </lineage>
</organism>
<dbReference type="GO" id="GO:0005840">
    <property type="term" value="C:ribosome"/>
    <property type="evidence" value="ECO:0007669"/>
    <property type="project" value="UniProtKB-KW"/>
</dbReference>
<reference evidence="7 8" key="1">
    <citation type="journal article" date="2015" name="Int. J. Syst. Evol. Microbiol.">
        <title>Carboxylicivirga linearis sp. nov., isolated from a sea cucumber culture pond.</title>
        <authorList>
            <person name="Wang F.Q."/>
            <person name="Zhou Y.X."/>
            <person name="Lin X.Z."/>
            <person name="Chen G.J."/>
            <person name="Du Z.J."/>
        </authorList>
    </citation>
    <scope>NUCLEOTIDE SEQUENCE [LARGE SCALE GENOMIC DNA]</scope>
    <source>
        <strain evidence="7 8">FB218</strain>
    </source>
</reference>
<evidence type="ECO:0000256" key="5">
    <source>
        <dbReference type="ARBA" id="ARBA00022691"/>
    </source>
</evidence>
<dbReference type="GO" id="GO:0008168">
    <property type="term" value="F:methyltransferase activity"/>
    <property type="evidence" value="ECO:0007669"/>
    <property type="project" value="UniProtKB-KW"/>
</dbReference>
<dbReference type="NCBIfam" id="NF001785">
    <property type="entry name" value="PRK00517.2-2"/>
    <property type="match status" value="1"/>
</dbReference>
<keyword evidence="8" id="KW-1185">Reference proteome</keyword>
<keyword evidence="7" id="KW-0687">Ribonucleoprotein</keyword>
<dbReference type="GO" id="GO:0032259">
    <property type="term" value="P:methylation"/>
    <property type="evidence" value="ECO:0007669"/>
    <property type="project" value="UniProtKB-KW"/>
</dbReference>
<dbReference type="Proteomes" id="UP000708576">
    <property type="component" value="Unassembled WGS sequence"/>
</dbReference>
<gene>
    <name evidence="6 7" type="primary">prmA</name>
    <name evidence="7" type="ORF">KEM10_05385</name>
</gene>
<feature type="binding site" evidence="6">
    <location>
        <position position="129"/>
    </location>
    <ligand>
        <name>S-adenosyl-L-methionine</name>
        <dbReference type="ChEBI" id="CHEBI:59789"/>
    </ligand>
</feature>
<comment type="caution">
    <text evidence="7">The sequence shown here is derived from an EMBL/GenBank/DDBJ whole genome shotgun (WGS) entry which is preliminary data.</text>
</comment>
<keyword evidence="7" id="KW-0689">Ribosomal protein</keyword>
<keyword evidence="4 6" id="KW-0808">Transferase</keyword>
<name>A0ABS5JS89_9BACT</name>
<feature type="binding site" evidence="6">
    <location>
        <position position="150"/>
    </location>
    <ligand>
        <name>S-adenosyl-L-methionine</name>
        <dbReference type="ChEBI" id="CHEBI:59789"/>
    </ligand>
</feature>
<comment type="similarity">
    <text evidence="1 6">Belongs to the methyltransferase superfamily. PrmA family.</text>
</comment>
<evidence type="ECO:0000256" key="2">
    <source>
        <dbReference type="ARBA" id="ARBA00022490"/>
    </source>
</evidence>
<dbReference type="EMBL" id="JAGUCO010000002">
    <property type="protein sequence ID" value="MBS2097703.1"/>
    <property type="molecule type" value="Genomic_DNA"/>
</dbReference>
<protein>
    <recommendedName>
        <fullName evidence="6">Ribosomal protein L11 methyltransferase</fullName>
        <shortName evidence="6">L11 Mtase</shortName>
        <ecNumber evidence="6">2.1.1.-</ecNumber>
    </recommendedName>
</protein>
<comment type="catalytic activity">
    <reaction evidence="6">
        <text>L-lysyl-[protein] + 3 S-adenosyl-L-methionine = N(6),N(6),N(6)-trimethyl-L-lysyl-[protein] + 3 S-adenosyl-L-homocysteine + 3 H(+)</text>
        <dbReference type="Rhea" id="RHEA:54192"/>
        <dbReference type="Rhea" id="RHEA-COMP:9752"/>
        <dbReference type="Rhea" id="RHEA-COMP:13826"/>
        <dbReference type="ChEBI" id="CHEBI:15378"/>
        <dbReference type="ChEBI" id="CHEBI:29969"/>
        <dbReference type="ChEBI" id="CHEBI:57856"/>
        <dbReference type="ChEBI" id="CHEBI:59789"/>
        <dbReference type="ChEBI" id="CHEBI:61961"/>
    </reaction>
</comment>
<evidence type="ECO:0000313" key="8">
    <source>
        <dbReference type="Proteomes" id="UP000708576"/>
    </source>
</evidence>
<dbReference type="HAMAP" id="MF_00735">
    <property type="entry name" value="Methyltr_PrmA"/>
    <property type="match status" value="1"/>
</dbReference>
<keyword evidence="5 6" id="KW-0949">S-adenosyl-L-methionine</keyword>
<feature type="binding site" evidence="6">
    <location>
        <position position="214"/>
    </location>
    <ligand>
        <name>S-adenosyl-L-methionine</name>
        <dbReference type="ChEBI" id="CHEBI:59789"/>
    </ligand>
</feature>
<proteinExistence type="inferred from homology"/>
<dbReference type="InterPro" id="IPR029063">
    <property type="entry name" value="SAM-dependent_MTases_sf"/>
</dbReference>
<feature type="binding site" evidence="6">
    <location>
        <position position="172"/>
    </location>
    <ligand>
        <name>S-adenosyl-L-methionine</name>
        <dbReference type="ChEBI" id="CHEBI:59789"/>
    </ligand>
</feature>
<dbReference type="InterPro" id="IPR050078">
    <property type="entry name" value="Ribosomal_L11_MeTrfase_PrmA"/>
</dbReference>
<dbReference type="Pfam" id="PF06325">
    <property type="entry name" value="PrmA"/>
    <property type="match status" value="1"/>
</dbReference>
<keyword evidence="2 6" id="KW-0963">Cytoplasm</keyword>
<dbReference type="SUPFAM" id="SSF53335">
    <property type="entry name" value="S-adenosyl-L-methionine-dependent methyltransferases"/>
    <property type="match status" value="1"/>
</dbReference>